<reference evidence="1" key="1">
    <citation type="submission" date="2019-03" db="EMBL/GenBank/DDBJ databases">
        <title>WGS assembly of Setaria viridis.</title>
        <authorList>
            <person name="Huang P."/>
            <person name="Jenkins J."/>
            <person name="Grimwood J."/>
            <person name="Barry K."/>
            <person name="Healey A."/>
            <person name="Mamidi S."/>
            <person name="Sreedasyam A."/>
            <person name="Shu S."/>
            <person name="Feldman M."/>
            <person name="Wu J."/>
            <person name="Yu Y."/>
            <person name="Chen C."/>
            <person name="Johnson J."/>
            <person name="Rokhsar D."/>
            <person name="Baxter I."/>
            <person name="Schmutz J."/>
            <person name="Brutnell T."/>
            <person name="Kellogg E."/>
        </authorList>
    </citation>
    <scope>NUCLEOTIDE SEQUENCE [LARGE SCALE GENOMIC DNA]</scope>
</reference>
<protein>
    <submittedName>
        <fullName evidence="1">Uncharacterized protein</fullName>
    </submittedName>
</protein>
<dbReference type="Proteomes" id="UP000298652">
    <property type="component" value="Chromosome 1"/>
</dbReference>
<keyword evidence="2" id="KW-1185">Reference proteome</keyword>
<evidence type="ECO:0000313" key="1">
    <source>
        <dbReference type="EMBL" id="TKW42291.1"/>
    </source>
</evidence>
<organism evidence="1 2">
    <name type="scientific">Setaria viridis</name>
    <name type="common">Green bristlegrass</name>
    <name type="synonym">Setaria italica subsp. viridis</name>
    <dbReference type="NCBI Taxonomy" id="4556"/>
    <lineage>
        <taxon>Eukaryota</taxon>
        <taxon>Viridiplantae</taxon>
        <taxon>Streptophyta</taxon>
        <taxon>Embryophyta</taxon>
        <taxon>Tracheophyta</taxon>
        <taxon>Spermatophyta</taxon>
        <taxon>Magnoliopsida</taxon>
        <taxon>Liliopsida</taxon>
        <taxon>Poales</taxon>
        <taxon>Poaceae</taxon>
        <taxon>PACMAD clade</taxon>
        <taxon>Panicoideae</taxon>
        <taxon>Panicodae</taxon>
        <taxon>Paniceae</taxon>
        <taxon>Cenchrinae</taxon>
        <taxon>Setaria</taxon>
    </lineage>
</organism>
<dbReference type="Gramene" id="TKW42291">
    <property type="protein sequence ID" value="TKW42291"/>
    <property type="gene ID" value="SEVIR_1G374500v2"/>
</dbReference>
<dbReference type="EMBL" id="CM016552">
    <property type="protein sequence ID" value="TKW42291.1"/>
    <property type="molecule type" value="Genomic_DNA"/>
</dbReference>
<evidence type="ECO:0000313" key="2">
    <source>
        <dbReference type="Proteomes" id="UP000298652"/>
    </source>
</evidence>
<dbReference type="AlphaFoldDB" id="A0A4U6WHB9"/>
<sequence>MFQSRSKSMLMTDFEQRSMQHTGLLIDAGLGSHALLILSTHHQAGNLYFAT</sequence>
<accession>A0A4U6WHB9</accession>
<name>A0A4U6WHB9_SETVI</name>
<proteinExistence type="predicted"/>
<gene>
    <name evidence="1" type="ORF">SEVIR_1G374500v2</name>
</gene>